<proteinExistence type="predicted"/>
<dbReference type="Proteomes" id="UP000055136">
    <property type="component" value="Chromosome"/>
</dbReference>
<dbReference type="EMBL" id="CP013099">
    <property type="protein sequence ID" value="ALP52179.1"/>
    <property type="molecule type" value="Genomic_DNA"/>
</dbReference>
<accession>A0A0S2TAP2</accession>
<dbReference type="KEGG" id="tee:Tel_02910"/>
<protein>
    <recommendedName>
        <fullName evidence="3">Methyltransferase FkbM domain-containing protein</fullName>
    </recommendedName>
</protein>
<dbReference type="STRING" id="1748243.Tel_02910"/>
<evidence type="ECO:0000313" key="1">
    <source>
        <dbReference type="EMBL" id="ALP52179.1"/>
    </source>
</evidence>
<evidence type="ECO:0000313" key="2">
    <source>
        <dbReference type="Proteomes" id="UP000055136"/>
    </source>
</evidence>
<reference evidence="1" key="1">
    <citation type="submission" date="2015-10" db="EMBL/GenBank/DDBJ databases">
        <title>Description of Candidatus Tenderia electrophaga gen. nov, sp. nov., an Uncultivated Electroautotroph from a Biocathode Enrichment.</title>
        <authorList>
            <person name="Eddie B.J."/>
            <person name="Malanoski A.P."/>
            <person name="Wang Z."/>
            <person name="Hall R.J."/>
            <person name="Oh S.D."/>
            <person name="Heiner C."/>
            <person name="Lin B."/>
            <person name="Strycharz-Glaven S.M."/>
        </authorList>
    </citation>
    <scope>NUCLEOTIDE SEQUENCE [LARGE SCALE GENOMIC DNA]</scope>
    <source>
        <strain evidence="1">NRL1</strain>
    </source>
</reference>
<sequence length="341" mass="38096">MGRYRTLHKDFKNPLRALYAASGAPRAPQTLITKEGSEINVDRGDVPIWEAYFSSRTCRVEIETSLFKIIPNHPDHPPYYIRGCAQGFTHEPERWCKREARSPLIAALEAAEASIYSQHGEDGVVQRLLEHIPAPHRCVVEFGAYDGICMSNSRHLLSDKGWGGFLIEADKRFFADLSKLYGGNNKVTLHNGFVTEENINDLFRQADVPVDFEVLSIDIDSIDYYVWRGLTEFRPKIVIIEYNSSILPDKEYVVPKADAARLGATSKEGASILSLYKLALAKGYRLVYGELSGANLFFLHESCTEHLDLSGIELVDTYQPPQFGVLAGGEAPNGRGYPAPK</sequence>
<dbReference type="SUPFAM" id="SSF53335">
    <property type="entry name" value="S-adenosyl-L-methionine-dependent methyltransferases"/>
    <property type="match status" value="1"/>
</dbReference>
<gene>
    <name evidence="1" type="ORF">Tel_02910</name>
</gene>
<dbReference type="InterPro" id="IPR029063">
    <property type="entry name" value="SAM-dependent_MTases_sf"/>
</dbReference>
<evidence type="ECO:0008006" key="3">
    <source>
        <dbReference type="Google" id="ProtNLM"/>
    </source>
</evidence>
<dbReference type="AlphaFoldDB" id="A0A0S2TAP2"/>
<organism evidence="1 2">
    <name type="scientific">Candidatus Tenderia electrophaga</name>
    <dbReference type="NCBI Taxonomy" id="1748243"/>
    <lineage>
        <taxon>Bacteria</taxon>
        <taxon>Pseudomonadati</taxon>
        <taxon>Pseudomonadota</taxon>
        <taxon>Gammaproteobacteria</taxon>
        <taxon>Candidatus Tenderiales</taxon>
        <taxon>Candidatus Tenderiaceae</taxon>
        <taxon>Candidatus Tenderia</taxon>
    </lineage>
</organism>
<keyword evidence="2" id="KW-1185">Reference proteome</keyword>
<name>A0A0S2TAP2_9GAMM</name>